<proteinExistence type="predicted"/>
<feature type="compositionally biased region" description="Polar residues" evidence="1">
    <location>
        <begin position="1"/>
        <end position="30"/>
    </location>
</feature>
<comment type="caution">
    <text evidence="2">The sequence shown here is derived from an EMBL/GenBank/DDBJ whole genome shotgun (WGS) entry which is preliminary data.</text>
</comment>
<feature type="region of interest" description="Disordered" evidence="1">
    <location>
        <begin position="1"/>
        <end position="75"/>
    </location>
</feature>
<dbReference type="Proteomes" id="UP001497480">
    <property type="component" value="Unassembled WGS sequence"/>
</dbReference>
<dbReference type="AlphaFoldDB" id="A0AAV1X5W5"/>
<reference evidence="2 3" key="1">
    <citation type="submission" date="2024-03" db="EMBL/GenBank/DDBJ databases">
        <authorList>
            <person name="Martinez-Hernandez J."/>
        </authorList>
    </citation>
    <scope>NUCLEOTIDE SEQUENCE [LARGE SCALE GENOMIC DNA]</scope>
</reference>
<feature type="compositionally biased region" description="Acidic residues" evidence="1">
    <location>
        <begin position="43"/>
        <end position="58"/>
    </location>
</feature>
<organism evidence="2 3">
    <name type="scientific">Lupinus luteus</name>
    <name type="common">European yellow lupine</name>
    <dbReference type="NCBI Taxonomy" id="3873"/>
    <lineage>
        <taxon>Eukaryota</taxon>
        <taxon>Viridiplantae</taxon>
        <taxon>Streptophyta</taxon>
        <taxon>Embryophyta</taxon>
        <taxon>Tracheophyta</taxon>
        <taxon>Spermatophyta</taxon>
        <taxon>Magnoliopsida</taxon>
        <taxon>eudicotyledons</taxon>
        <taxon>Gunneridae</taxon>
        <taxon>Pentapetalae</taxon>
        <taxon>rosids</taxon>
        <taxon>fabids</taxon>
        <taxon>Fabales</taxon>
        <taxon>Fabaceae</taxon>
        <taxon>Papilionoideae</taxon>
        <taxon>50 kb inversion clade</taxon>
        <taxon>genistoids sensu lato</taxon>
        <taxon>core genistoids</taxon>
        <taxon>Genisteae</taxon>
        <taxon>Lupinus</taxon>
    </lineage>
</organism>
<name>A0AAV1X5W5_LUPLU</name>
<protein>
    <submittedName>
        <fullName evidence="2">Uncharacterized protein</fullName>
    </submittedName>
</protein>
<evidence type="ECO:0000313" key="2">
    <source>
        <dbReference type="EMBL" id="CAL0317015.1"/>
    </source>
</evidence>
<sequence>MGNYSFSHLPSSSQMPLFDTTSSTPLSAFNSPPYYQPTMPSQLEDDDDEDDDEDEEEQQLVRGGARHSKQTNQACPKKQRFMGMANTTWPGHMCQLTKQTSQACLTRPRLMGMANTTWSGHMRPGHIEQPPNILRQAPSILRQALSIMRQAPSIMRQAPSIVKPGAPTTCISASGAPSISATVQWKCFTRQSALIQFLRPSYSSKDPKLQLKSLRQLELFTAKNEPNKKCLLGIGVPKAVLVFVVDCFRKGKIDDGVEDALSLHQFVKVPEQDVQLLLVENDQNIGLSNMSLRLWWNGKFYYCQNTCCFEE</sequence>
<accession>A0AAV1X5W5</accession>
<evidence type="ECO:0000313" key="3">
    <source>
        <dbReference type="Proteomes" id="UP001497480"/>
    </source>
</evidence>
<keyword evidence="3" id="KW-1185">Reference proteome</keyword>
<dbReference type="EMBL" id="CAXHTB010000012">
    <property type="protein sequence ID" value="CAL0317015.1"/>
    <property type="molecule type" value="Genomic_DNA"/>
</dbReference>
<gene>
    <name evidence="2" type="ORF">LLUT_LOCUS18075</name>
</gene>
<evidence type="ECO:0000256" key="1">
    <source>
        <dbReference type="SAM" id="MobiDB-lite"/>
    </source>
</evidence>